<comment type="caution">
    <text evidence="1">The sequence shown here is derived from an EMBL/GenBank/DDBJ whole genome shotgun (WGS) entry which is preliminary data.</text>
</comment>
<protein>
    <submittedName>
        <fullName evidence="1">Uncharacterized protein</fullName>
    </submittedName>
</protein>
<evidence type="ECO:0000313" key="2">
    <source>
        <dbReference type="Proteomes" id="UP000305654"/>
    </source>
</evidence>
<dbReference type="PROSITE" id="PS51257">
    <property type="entry name" value="PROKAR_LIPOPROTEIN"/>
    <property type="match status" value="1"/>
</dbReference>
<dbReference type="RefSeq" id="WP_138326639.1">
    <property type="nucleotide sequence ID" value="NZ_VCDI01000004.1"/>
</dbReference>
<dbReference type="AlphaFoldDB" id="A0A5R9J5V5"/>
<proteinExistence type="predicted"/>
<evidence type="ECO:0000313" key="1">
    <source>
        <dbReference type="EMBL" id="TLU72233.1"/>
    </source>
</evidence>
<sequence length="192" mass="20311">MNLPDRNHALTSGALSARRVVPILPLLALLSLASCGPDDPNAFAPDCVPVGILADAADLTSYAGPSHDLSTLVTHASIAAVGGTCSNAEKGHALHTTISVTIGVQRGPAASYRTVTLPYFVAVLHGDQIVSKHDLTLDATFPPNADRLALKSDPLELELPISRRMSSASYRLEVGFQLSPEQLAYNRAHMPR</sequence>
<name>A0A5R9J5V5_9PROT</name>
<accession>A0A5R9J5V5</accession>
<reference evidence="1 2" key="1">
    <citation type="submission" date="2019-05" db="EMBL/GenBank/DDBJ databases">
        <authorList>
            <person name="Pankratov T."/>
            <person name="Grouzdev D."/>
        </authorList>
    </citation>
    <scope>NUCLEOTIDE SEQUENCE [LARGE SCALE GENOMIC DNA]</scope>
    <source>
        <strain evidence="1 2">KEBCLARHB70R</strain>
    </source>
</reference>
<organism evidence="1 2">
    <name type="scientific">Lichenicoccus roseus</name>
    <dbReference type="NCBI Taxonomy" id="2683649"/>
    <lineage>
        <taxon>Bacteria</taxon>
        <taxon>Pseudomonadati</taxon>
        <taxon>Pseudomonadota</taxon>
        <taxon>Alphaproteobacteria</taxon>
        <taxon>Acetobacterales</taxon>
        <taxon>Acetobacteraceae</taxon>
        <taxon>Lichenicoccus</taxon>
    </lineage>
</organism>
<dbReference type="EMBL" id="VCDI01000004">
    <property type="protein sequence ID" value="TLU72233.1"/>
    <property type="molecule type" value="Genomic_DNA"/>
</dbReference>
<gene>
    <name evidence="1" type="ORF">FE263_14090</name>
</gene>
<dbReference type="Proteomes" id="UP000305654">
    <property type="component" value="Unassembled WGS sequence"/>
</dbReference>
<dbReference type="OrthoDB" id="8443104at2"/>
<keyword evidence="2" id="KW-1185">Reference proteome</keyword>